<dbReference type="RefSeq" id="WP_171242408.1">
    <property type="nucleotide sequence ID" value="NZ_JABEPQ010000001.1"/>
</dbReference>
<evidence type="ECO:0000313" key="1">
    <source>
        <dbReference type="EMBL" id="NNM45377.1"/>
    </source>
</evidence>
<sequence length="251" mass="27227">MPRGRAGVGRAAYRPVGSGEGKALKDNWIRWGLEPLPRMAPPHSHVLGMGRMVVAGFDLDSADWEEVGEDWRVDTAATVVGDTPLRVGDIVVWLGPDETGGADRMWPPSLVVEVGRVRAGRQRVSALAFDRHESIGLDEVDELARGRATDHVQPRPRVVTGDERRLLLGLWNLDVTCPTCGGFGRPIQWGLPIPRWSDTDGGVGPTSPEDPGQHYLEGGCVVSSERFQCSRCGTSWPQDWHAAGDGPAGEE</sequence>
<dbReference type="AlphaFoldDB" id="A0A849HL69"/>
<evidence type="ECO:0000313" key="2">
    <source>
        <dbReference type="Proteomes" id="UP000588586"/>
    </source>
</evidence>
<proteinExistence type="predicted"/>
<dbReference type="Proteomes" id="UP000588586">
    <property type="component" value="Unassembled WGS sequence"/>
</dbReference>
<gene>
    <name evidence="1" type="ORF">HJG52_05070</name>
</gene>
<name>A0A849HL69_9MICO</name>
<keyword evidence="2" id="KW-1185">Reference proteome</keyword>
<organism evidence="1 2">
    <name type="scientific">Knoellia koreensis</name>
    <dbReference type="NCBI Taxonomy" id="2730921"/>
    <lineage>
        <taxon>Bacteria</taxon>
        <taxon>Bacillati</taxon>
        <taxon>Actinomycetota</taxon>
        <taxon>Actinomycetes</taxon>
        <taxon>Micrococcales</taxon>
        <taxon>Intrasporangiaceae</taxon>
        <taxon>Knoellia</taxon>
    </lineage>
</organism>
<comment type="caution">
    <text evidence="1">The sequence shown here is derived from an EMBL/GenBank/DDBJ whole genome shotgun (WGS) entry which is preliminary data.</text>
</comment>
<reference evidence="1 2" key="1">
    <citation type="submission" date="2020-04" db="EMBL/GenBank/DDBJ databases">
        <title>Knoellia sp. isolate from air conditioner.</title>
        <authorList>
            <person name="Chea S."/>
            <person name="Kim D.-U."/>
        </authorList>
    </citation>
    <scope>NUCLEOTIDE SEQUENCE [LARGE SCALE GENOMIC DNA]</scope>
    <source>
        <strain evidence="1 2">DB2414S</strain>
    </source>
</reference>
<dbReference type="EMBL" id="JABEPQ010000001">
    <property type="protein sequence ID" value="NNM45377.1"/>
    <property type="molecule type" value="Genomic_DNA"/>
</dbReference>
<protein>
    <submittedName>
        <fullName evidence="1">Uncharacterized protein</fullName>
    </submittedName>
</protein>
<accession>A0A849HL69</accession>